<keyword evidence="9" id="KW-1185">Reference proteome</keyword>
<gene>
    <name evidence="8" type="primary">Trim72-L2</name>
    <name evidence="8" type="ORF">Hamer_G022441</name>
</gene>
<evidence type="ECO:0000256" key="1">
    <source>
        <dbReference type="ARBA" id="ARBA00022723"/>
    </source>
</evidence>
<dbReference type="SUPFAM" id="SSF57850">
    <property type="entry name" value="RING/U-box"/>
    <property type="match status" value="1"/>
</dbReference>
<dbReference type="InterPro" id="IPR013083">
    <property type="entry name" value="Znf_RING/FYVE/PHD"/>
</dbReference>
<dbReference type="InterPro" id="IPR029000">
    <property type="entry name" value="Cyclophilin-like_dom_sf"/>
</dbReference>
<feature type="domain" description="B box-type" evidence="7">
    <location>
        <begin position="83"/>
        <end position="120"/>
    </location>
</feature>
<dbReference type="PROSITE" id="PS50089">
    <property type="entry name" value="ZF_RING_2"/>
    <property type="match status" value="1"/>
</dbReference>
<accession>A0A8J5MW69</accession>
<evidence type="ECO:0000256" key="5">
    <source>
        <dbReference type="SAM" id="MobiDB-lite"/>
    </source>
</evidence>
<dbReference type="Gene3D" id="3.30.160.60">
    <property type="entry name" value="Classic Zinc Finger"/>
    <property type="match status" value="1"/>
</dbReference>
<organism evidence="8 9">
    <name type="scientific">Homarus americanus</name>
    <name type="common">American lobster</name>
    <dbReference type="NCBI Taxonomy" id="6706"/>
    <lineage>
        <taxon>Eukaryota</taxon>
        <taxon>Metazoa</taxon>
        <taxon>Ecdysozoa</taxon>
        <taxon>Arthropoda</taxon>
        <taxon>Crustacea</taxon>
        <taxon>Multicrustacea</taxon>
        <taxon>Malacostraca</taxon>
        <taxon>Eumalacostraca</taxon>
        <taxon>Eucarida</taxon>
        <taxon>Decapoda</taxon>
        <taxon>Pleocyemata</taxon>
        <taxon>Astacidea</taxon>
        <taxon>Nephropoidea</taxon>
        <taxon>Nephropidae</taxon>
        <taxon>Homarus</taxon>
    </lineage>
</organism>
<dbReference type="AlphaFoldDB" id="A0A8J5MW69"/>
<evidence type="ECO:0000256" key="3">
    <source>
        <dbReference type="ARBA" id="ARBA00022833"/>
    </source>
</evidence>
<feature type="compositionally biased region" description="Acidic residues" evidence="5">
    <location>
        <begin position="273"/>
        <end position="290"/>
    </location>
</feature>
<feature type="region of interest" description="Disordered" evidence="5">
    <location>
        <begin position="214"/>
        <end position="325"/>
    </location>
</feature>
<feature type="compositionally biased region" description="Polar residues" evidence="5">
    <location>
        <begin position="214"/>
        <end position="226"/>
    </location>
</feature>
<dbReference type="PROSITE" id="PS50119">
    <property type="entry name" value="ZF_BBOX"/>
    <property type="match status" value="1"/>
</dbReference>
<dbReference type="SMART" id="SM00184">
    <property type="entry name" value="RING"/>
    <property type="match status" value="1"/>
</dbReference>
<evidence type="ECO:0000259" key="7">
    <source>
        <dbReference type="PROSITE" id="PS50119"/>
    </source>
</evidence>
<dbReference type="PROSITE" id="PS00518">
    <property type="entry name" value="ZF_RING_1"/>
    <property type="match status" value="1"/>
</dbReference>
<dbReference type="GO" id="GO:0008270">
    <property type="term" value="F:zinc ion binding"/>
    <property type="evidence" value="ECO:0007669"/>
    <property type="project" value="UniProtKB-KW"/>
</dbReference>
<dbReference type="SUPFAM" id="SSF57845">
    <property type="entry name" value="B-box zinc-binding domain"/>
    <property type="match status" value="1"/>
</dbReference>
<evidence type="ECO:0000259" key="6">
    <source>
        <dbReference type="PROSITE" id="PS50089"/>
    </source>
</evidence>
<dbReference type="InterPro" id="IPR017907">
    <property type="entry name" value="Znf_RING_CS"/>
</dbReference>
<keyword evidence="3" id="KW-0862">Zinc</keyword>
<dbReference type="InterPro" id="IPR001841">
    <property type="entry name" value="Znf_RING"/>
</dbReference>
<comment type="caution">
    <text evidence="8">The sequence shown here is derived from an EMBL/GenBank/DDBJ whole genome shotgun (WGS) entry which is preliminary data.</text>
</comment>
<dbReference type="Gene3D" id="3.30.40.10">
    <property type="entry name" value="Zinc/RING finger domain, C3HC4 (zinc finger)"/>
    <property type="match status" value="1"/>
</dbReference>
<dbReference type="PANTHER" id="PTHR24103">
    <property type="entry name" value="E3 UBIQUITIN-PROTEIN LIGASE TRIM"/>
    <property type="match status" value="1"/>
</dbReference>
<proteinExistence type="predicted"/>
<dbReference type="InterPro" id="IPR027370">
    <property type="entry name" value="Znf-RING_euk"/>
</dbReference>
<keyword evidence="2 4" id="KW-0863">Zinc-finger</keyword>
<protein>
    <submittedName>
        <fullName evidence="8">Tripartite motif-containing protein 72-like 2</fullName>
    </submittedName>
</protein>
<dbReference type="SMART" id="SM00336">
    <property type="entry name" value="BBOX"/>
    <property type="match status" value="1"/>
</dbReference>
<name>A0A8J5MW69_HOMAM</name>
<dbReference type="Pfam" id="PF13445">
    <property type="entry name" value="zf-RING_UBOX"/>
    <property type="match status" value="1"/>
</dbReference>
<dbReference type="Pfam" id="PF00643">
    <property type="entry name" value="zf-B_box"/>
    <property type="match status" value="1"/>
</dbReference>
<dbReference type="EMBL" id="JAHLQT010022928">
    <property type="protein sequence ID" value="KAG7166073.1"/>
    <property type="molecule type" value="Genomic_DNA"/>
</dbReference>
<sequence length="534" mass="59411">EEEEGEARGMDDLTCSVCSEVFEGGVREPVVLPQCGHTFCRACLINLQARDPAFSCPTCRSSYSGPPVADLPVAHPEVSWDACLSHGDPVRLWCCSCQEPLCGQCLFEQHMTDGHQVVKTQTALEQERLVIQSRADRVTKYIEGEKKRLTEKFRVVSLQLAKIYSHSKILSHHSKTVSDILRSTQESEQMKSLLINRSVLDKLLRKFEMTAGVSNSSRMTTNAKTVSSSEAKSESDDSEQESHTSTPDLDIKDDLQTLSQETPSEVCGHDSDTECNEEIASDTSQEESQEPDATQDHSQGPHVRQDNRQLTDVSNVDDQEPYKRDGVEVNSEFECPVWMLNQCAPGGSTHWPKINWYDFMAQLPVVQLLVPPEKPEVFLQLGVGDRILGRVHIRLWGHLRRAQHFLALCLGTLGPTFRGSRFSYVARKGEAGERLVGGVYMTEAGPSSHQLMEGLEWRGEYLGPAREGIVGGSRGRQAKYNSCFCISSKDNPIGQYYCPFGEVVFGLEVVKAAIRHDPVSDVIIVNTGLINPHM</sequence>
<feature type="domain" description="RING-type" evidence="6">
    <location>
        <begin position="15"/>
        <end position="60"/>
    </location>
</feature>
<dbReference type="InterPro" id="IPR050143">
    <property type="entry name" value="TRIM/RBCC"/>
</dbReference>
<dbReference type="Proteomes" id="UP000747542">
    <property type="component" value="Unassembled WGS sequence"/>
</dbReference>
<dbReference type="Gene3D" id="2.40.100.10">
    <property type="entry name" value="Cyclophilin-like"/>
    <property type="match status" value="1"/>
</dbReference>
<feature type="non-terminal residue" evidence="8">
    <location>
        <position position="1"/>
    </location>
</feature>
<evidence type="ECO:0000256" key="2">
    <source>
        <dbReference type="ARBA" id="ARBA00022771"/>
    </source>
</evidence>
<dbReference type="InterPro" id="IPR000315">
    <property type="entry name" value="Znf_B-box"/>
</dbReference>
<dbReference type="SUPFAM" id="SSF50891">
    <property type="entry name" value="Cyclophilin-like"/>
    <property type="match status" value="1"/>
</dbReference>
<evidence type="ECO:0000256" key="4">
    <source>
        <dbReference type="PROSITE-ProRule" id="PRU00024"/>
    </source>
</evidence>
<reference evidence="8" key="1">
    <citation type="journal article" date="2021" name="Sci. Adv.">
        <title>The American lobster genome reveals insights on longevity, neural, and immune adaptations.</title>
        <authorList>
            <person name="Polinski J.M."/>
            <person name="Zimin A.V."/>
            <person name="Clark K.F."/>
            <person name="Kohn A.B."/>
            <person name="Sadowski N."/>
            <person name="Timp W."/>
            <person name="Ptitsyn A."/>
            <person name="Khanna P."/>
            <person name="Romanova D.Y."/>
            <person name="Williams P."/>
            <person name="Greenwood S.J."/>
            <person name="Moroz L.L."/>
            <person name="Walt D.R."/>
            <person name="Bodnar A.G."/>
        </authorList>
    </citation>
    <scope>NUCLEOTIDE SEQUENCE</scope>
    <source>
        <strain evidence="8">GMGI-L3</strain>
    </source>
</reference>
<keyword evidence="1" id="KW-0479">Metal-binding</keyword>
<evidence type="ECO:0000313" key="9">
    <source>
        <dbReference type="Proteomes" id="UP000747542"/>
    </source>
</evidence>
<evidence type="ECO:0000313" key="8">
    <source>
        <dbReference type="EMBL" id="KAG7166073.1"/>
    </source>
</evidence>